<gene>
    <name evidence="2" type="ORF">COU47_00475</name>
</gene>
<dbReference type="SMART" id="SM00471">
    <property type="entry name" value="HDc"/>
    <property type="match status" value="1"/>
</dbReference>
<dbReference type="Pfam" id="PF19276">
    <property type="entry name" value="HD_assoc_2"/>
    <property type="match status" value="1"/>
</dbReference>
<protein>
    <recommendedName>
        <fullName evidence="1">HD/PDEase domain-containing protein</fullName>
    </recommendedName>
</protein>
<accession>A0A2H0TEB7</accession>
<dbReference type="GO" id="GO:0008832">
    <property type="term" value="F:dGTPase activity"/>
    <property type="evidence" value="ECO:0007669"/>
    <property type="project" value="TreeGrafter"/>
</dbReference>
<proteinExistence type="predicted"/>
<dbReference type="Proteomes" id="UP000231503">
    <property type="component" value="Unassembled WGS sequence"/>
</dbReference>
<dbReference type="InterPro" id="IPR050135">
    <property type="entry name" value="dGTPase-like"/>
</dbReference>
<dbReference type="SUPFAM" id="SSF109604">
    <property type="entry name" value="HD-domain/PDEase-like"/>
    <property type="match status" value="1"/>
</dbReference>
<evidence type="ECO:0000313" key="3">
    <source>
        <dbReference type="Proteomes" id="UP000231503"/>
    </source>
</evidence>
<name>A0A2H0TEB7_9BACT</name>
<dbReference type="GO" id="GO:0006203">
    <property type="term" value="P:dGTP catabolic process"/>
    <property type="evidence" value="ECO:0007669"/>
    <property type="project" value="TreeGrafter"/>
</dbReference>
<dbReference type="InterPro" id="IPR006674">
    <property type="entry name" value="HD_domain"/>
</dbReference>
<dbReference type="InterPro" id="IPR003607">
    <property type="entry name" value="HD/PDEase_dom"/>
</dbReference>
<dbReference type="EMBL" id="PFCO01000001">
    <property type="protein sequence ID" value="PIR69898.1"/>
    <property type="molecule type" value="Genomic_DNA"/>
</dbReference>
<dbReference type="InterPro" id="IPR045509">
    <property type="entry name" value="HD_assoc_2"/>
</dbReference>
<sequence length="481" mass="56712">MRYKINDTIHRIIPYGEREKTVIDHPYFQRLRHIKQLALVHFVFPGAVHDRFSHSLGAMHMASLIGRQFFYNKEYSVLARVLKKKEKEFLMLMMKLSGLLHDIGHAPFSHATEYHMPDLKDLAIPQSRFKEKQARRAKHEDYSVLIIYALAKDVLFRGRKYKAVLSETEAEIIASLIHKHIRIPDSWHKQFSSDINTKALHALIRSWISGDIDIDRMDYLLRDSYFTGVPYGNYDAYWLINSFGVIERKGEYITSIFEAGVHSFEYYLLARYNMFTQVYFHKTVRCFEYYLKEAFSTREIDYPIPSDLEEYVMLQDTTFFELLYQYAETHPFSWSGRLIARKPAKRVVRIWGKNSGAETLFKNMRRDFQKISVHPFLVFSQSKFLDYEEGISSKKEHEKTRSLFSALSMTPLMIIRKQFGIRTALSMEDSSFILKHYHQDISMGDIFIPPEEYEQGKDAIIAILKKHFKASPSEIILEEEH</sequence>
<dbReference type="Pfam" id="PF01966">
    <property type="entry name" value="HD"/>
    <property type="match status" value="1"/>
</dbReference>
<evidence type="ECO:0000313" key="2">
    <source>
        <dbReference type="EMBL" id="PIR69898.1"/>
    </source>
</evidence>
<feature type="domain" description="HD/PDEase" evidence="1">
    <location>
        <begin position="47"/>
        <end position="229"/>
    </location>
</feature>
<dbReference type="PANTHER" id="PTHR11373:SF4">
    <property type="entry name" value="DEOXYNUCLEOSIDE TRIPHOSPHATE TRIPHOSPHOHYDROLASE SAMHD1"/>
    <property type="match status" value="1"/>
</dbReference>
<dbReference type="PANTHER" id="PTHR11373">
    <property type="entry name" value="DEOXYNUCLEOSIDE TRIPHOSPHATE TRIPHOSPHOHYDROLASE"/>
    <property type="match status" value="1"/>
</dbReference>
<organism evidence="2 3">
    <name type="scientific">Candidatus Niyogibacteria bacterium CG10_big_fil_rev_8_21_14_0_10_46_36</name>
    <dbReference type="NCBI Taxonomy" id="1974726"/>
    <lineage>
        <taxon>Bacteria</taxon>
        <taxon>Candidatus Niyogiibacteriota</taxon>
    </lineage>
</organism>
<dbReference type="CDD" id="cd00077">
    <property type="entry name" value="HDc"/>
    <property type="match status" value="1"/>
</dbReference>
<comment type="caution">
    <text evidence="2">The sequence shown here is derived from an EMBL/GenBank/DDBJ whole genome shotgun (WGS) entry which is preliminary data.</text>
</comment>
<evidence type="ECO:0000259" key="1">
    <source>
        <dbReference type="SMART" id="SM00471"/>
    </source>
</evidence>
<reference evidence="3" key="1">
    <citation type="submission" date="2017-09" db="EMBL/GenBank/DDBJ databases">
        <title>Depth-based differentiation of microbial function through sediment-hosted aquifers and enrichment of novel symbionts in the deep terrestrial subsurface.</title>
        <authorList>
            <person name="Probst A.J."/>
            <person name="Ladd B."/>
            <person name="Jarett J.K."/>
            <person name="Geller-Mcgrath D.E."/>
            <person name="Sieber C.M.K."/>
            <person name="Emerson J.B."/>
            <person name="Anantharaman K."/>
            <person name="Thomas B.C."/>
            <person name="Malmstrom R."/>
            <person name="Stieglmeier M."/>
            <person name="Klingl A."/>
            <person name="Woyke T."/>
            <person name="Ryan C.M."/>
            <person name="Banfield J.F."/>
        </authorList>
    </citation>
    <scope>NUCLEOTIDE SEQUENCE [LARGE SCALE GENOMIC DNA]</scope>
</reference>
<dbReference type="Gene3D" id="1.10.3210.10">
    <property type="entry name" value="Hypothetical protein af1432"/>
    <property type="match status" value="1"/>
</dbReference>
<dbReference type="AlphaFoldDB" id="A0A2H0TEB7"/>